<dbReference type="HAMAP" id="MF_00222">
    <property type="entry name" value="Shikimate_DH_AroE"/>
    <property type="match status" value="1"/>
</dbReference>
<feature type="binding site" evidence="8">
    <location>
        <begin position="128"/>
        <end position="132"/>
    </location>
    <ligand>
        <name>NADP(+)</name>
        <dbReference type="ChEBI" id="CHEBI:58349"/>
    </ligand>
</feature>
<dbReference type="OrthoDB" id="9792692at2"/>
<feature type="binding site" evidence="8">
    <location>
        <begin position="152"/>
        <end position="157"/>
    </location>
    <ligand>
        <name>NADP(+)</name>
        <dbReference type="ChEBI" id="CHEBI:58349"/>
    </ligand>
</feature>
<dbReference type="EC" id="1.1.1.25" evidence="2 8"/>
<organism evidence="12 13">
    <name type="scientific">Caryophanon latum</name>
    <dbReference type="NCBI Taxonomy" id="33977"/>
    <lineage>
        <taxon>Bacteria</taxon>
        <taxon>Bacillati</taxon>
        <taxon>Bacillota</taxon>
        <taxon>Bacilli</taxon>
        <taxon>Bacillales</taxon>
        <taxon>Caryophanaceae</taxon>
        <taxon>Caryophanon</taxon>
    </lineage>
</organism>
<gene>
    <name evidence="8" type="primary">aroE</name>
    <name evidence="12" type="ORF">A6K76_00190</name>
</gene>
<evidence type="ECO:0000256" key="5">
    <source>
        <dbReference type="ARBA" id="ARBA00023002"/>
    </source>
</evidence>
<evidence type="ECO:0000256" key="1">
    <source>
        <dbReference type="ARBA" id="ARBA00004871"/>
    </source>
</evidence>
<feature type="binding site" evidence="8">
    <location>
        <position position="87"/>
    </location>
    <ligand>
        <name>shikimate</name>
        <dbReference type="ChEBI" id="CHEBI:36208"/>
    </ligand>
</feature>
<evidence type="ECO:0000256" key="3">
    <source>
        <dbReference type="ARBA" id="ARBA00022605"/>
    </source>
</evidence>
<feature type="binding site" evidence="8">
    <location>
        <position position="62"/>
    </location>
    <ligand>
        <name>shikimate</name>
        <dbReference type="ChEBI" id="CHEBI:36208"/>
    </ligand>
</feature>
<feature type="binding site" evidence="8">
    <location>
        <position position="246"/>
    </location>
    <ligand>
        <name>shikimate</name>
        <dbReference type="ChEBI" id="CHEBI:36208"/>
    </ligand>
</feature>
<evidence type="ECO:0000259" key="10">
    <source>
        <dbReference type="Pfam" id="PF08501"/>
    </source>
</evidence>
<dbReference type="Pfam" id="PF01488">
    <property type="entry name" value="Shikimate_DH"/>
    <property type="match status" value="1"/>
</dbReference>
<keyword evidence="4 8" id="KW-0521">NADP</keyword>
<name>A0A1C0Z575_9BACL</name>
<dbReference type="Gene3D" id="3.40.50.720">
    <property type="entry name" value="NAD(P)-binding Rossmann-like Domain"/>
    <property type="match status" value="1"/>
</dbReference>
<dbReference type="AlphaFoldDB" id="A0A1C0Z575"/>
<dbReference type="GO" id="GO:0050661">
    <property type="term" value="F:NADP binding"/>
    <property type="evidence" value="ECO:0007669"/>
    <property type="project" value="InterPro"/>
</dbReference>
<dbReference type="GO" id="GO:0008652">
    <property type="term" value="P:amino acid biosynthetic process"/>
    <property type="evidence" value="ECO:0007669"/>
    <property type="project" value="UniProtKB-KW"/>
</dbReference>
<dbReference type="UniPathway" id="UPA00053">
    <property type="reaction ID" value="UER00087"/>
</dbReference>
<feature type="binding site" evidence="8">
    <location>
        <position position="218"/>
    </location>
    <ligand>
        <name>shikimate</name>
        <dbReference type="ChEBI" id="CHEBI:36208"/>
    </ligand>
</feature>
<evidence type="ECO:0000256" key="7">
    <source>
        <dbReference type="ARBA" id="ARBA00049442"/>
    </source>
</evidence>
<evidence type="ECO:0000313" key="12">
    <source>
        <dbReference type="EMBL" id="OCS94625.1"/>
    </source>
</evidence>
<evidence type="ECO:0000259" key="9">
    <source>
        <dbReference type="Pfam" id="PF01488"/>
    </source>
</evidence>
<dbReference type="NCBIfam" id="NF001319">
    <property type="entry name" value="PRK00258.3-3"/>
    <property type="match status" value="1"/>
</dbReference>
<dbReference type="InterPro" id="IPR022893">
    <property type="entry name" value="Shikimate_DH_fam"/>
</dbReference>
<dbReference type="NCBIfam" id="TIGR00507">
    <property type="entry name" value="aroE"/>
    <property type="match status" value="1"/>
</dbReference>
<keyword evidence="13" id="KW-1185">Reference proteome</keyword>
<dbReference type="Proteomes" id="UP000093482">
    <property type="component" value="Unassembled WGS sequence"/>
</dbReference>
<feature type="domain" description="Quinate/shikimate 5-dehydrogenase/glutamyl-tRNA reductase" evidence="9">
    <location>
        <begin position="115"/>
        <end position="192"/>
    </location>
</feature>
<dbReference type="InterPro" id="IPR011342">
    <property type="entry name" value="Shikimate_DH"/>
</dbReference>
<evidence type="ECO:0000256" key="2">
    <source>
        <dbReference type="ARBA" id="ARBA00012962"/>
    </source>
</evidence>
<proteinExistence type="inferred from homology"/>
<feature type="binding site" evidence="8">
    <location>
        <position position="216"/>
    </location>
    <ligand>
        <name>NADP(+)</name>
        <dbReference type="ChEBI" id="CHEBI:58349"/>
    </ligand>
</feature>
<comment type="pathway">
    <text evidence="1 8">Metabolic intermediate biosynthesis; chorismate biosynthesis; chorismate from D-erythrose 4-phosphate and phosphoenolpyruvate: step 4/7.</text>
</comment>
<dbReference type="SUPFAM" id="SSF51735">
    <property type="entry name" value="NAD(P)-binding Rossmann-fold domains"/>
    <property type="match status" value="1"/>
</dbReference>
<dbReference type="Gene3D" id="3.40.50.10860">
    <property type="entry name" value="Leucine Dehydrogenase, chain A, domain 1"/>
    <property type="match status" value="1"/>
</dbReference>
<dbReference type="EMBL" id="MATO01000001">
    <property type="protein sequence ID" value="OCS94625.1"/>
    <property type="molecule type" value="Genomic_DNA"/>
</dbReference>
<reference evidence="12 13" key="1">
    <citation type="submission" date="2016-07" db="EMBL/GenBank/DDBJ databases">
        <title>Caryophanon latum genome sequencing.</title>
        <authorList>
            <person name="Verma A."/>
            <person name="Pal Y."/>
            <person name="Krishnamurthi S."/>
        </authorList>
    </citation>
    <scope>NUCLEOTIDE SEQUENCE [LARGE SCALE GENOMIC DNA]</scope>
    <source>
        <strain evidence="12 13">DSM 14151</strain>
    </source>
</reference>
<dbReference type="NCBIfam" id="NF001310">
    <property type="entry name" value="PRK00258.1-2"/>
    <property type="match status" value="1"/>
</dbReference>
<accession>A0A1C0Z575</accession>
<feature type="binding site" evidence="8">
    <location>
        <position position="78"/>
    </location>
    <ligand>
        <name>NADP(+)</name>
        <dbReference type="ChEBI" id="CHEBI:58349"/>
    </ligand>
</feature>
<dbReference type="CDD" id="cd01065">
    <property type="entry name" value="NAD_bind_Shikimate_DH"/>
    <property type="match status" value="1"/>
</dbReference>
<keyword evidence="6 8" id="KW-0057">Aromatic amino acid biosynthesis</keyword>
<keyword evidence="5 8" id="KW-0560">Oxidoreductase</keyword>
<sequence length="276" mass="29755">MKKWFAVIGDPIKHSKSPEMHHFWYEDMGEDAAYVPIHVAPEQLGQAVQSMKLLGTSGWNVTIPHKETIIPYLDELDEQAKKMGAVNTVVRQADGTLKGYNTDGLGFVRSLEEAIGSKQKADRVLVIGAGGAARGIAFALQASGYTNMTVANRTVEKAEAIVSEIGTGDAISLQQAGERLADYDILVQTTSAGLNDAFSMPFPLTNLKADAIVADIVYNPLITPFLAAAQQQGARIVTGVGMFVHQGAIAYEHWLQKTPNTNAMIARLMEQLGGTK</sequence>
<comment type="subunit">
    <text evidence="8">Homodimer.</text>
</comment>
<dbReference type="PANTHER" id="PTHR21089:SF1">
    <property type="entry name" value="BIFUNCTIONAL 3-DEHYDROQUINATE DEHYDRATASE_SHIKIMATE DEHYDROGENASE, CHLOROPLASTIC"/>
    <property type="match status" value="1"/>
</dbReference>
<evidence type="ECO:0000256" key="8">
    <source>
        <dbReference type="HAMAP-Rule" id="MF_00222"/>
    </source>
</evidence>
<comment type="function">
    <text evidence="8">Involved in the biosynthesis of the chorismate, which leads to the biosynthesis of aromatic amino acids. Catalyzes the reversible NADPH linked reduction of 3-dehydroshikimate (DHSA) to yield shikimate (SA).</text>
</comment>
<dbReference type="RefSeq" id="WP_066460948.1">
    <property type="nucleotide sequence ID" value="NZ_MATO01000001.1"/>
</dbReference>
<dbReference type="SUPFAM" id="SSF53223">
    <property type="entry name" value="Aminoacid dehydrogenase-like, N-terminal domain"/>
    <property type="match status" value="1"/>
</dbReference>
<dbReference type="Pfam" id="PF08501">
    <property type="entry name" value="Shikimate_dh_N"/>
    <property type="match status" value="1"/>
</dbReference>
<evidence type="ECO:0000256" key="6">
    <source>
        <dbReference type="ARBA" id="ARBA00023141"/>
    </source>
</evidence>
<protein>
    <recommendedName>
        <fullName evidence="2 8">Shikimate dehydrogenase (NADP(+))</fullName>
        <shortName evidence="8">SDH</shortName>
        <ecNumber evidence="2 8">1.1.1.25</ecNumber>
    </recommendedName>
</protein>
<comment type="catalytic activity">
    <reaction evidence="7 8">
        <text>shikimate + NADP(+) = 3-dehydroshikimate + NADPH + H(+)</text>
        <dbReference type="Rhea" id="RHEA:17737"/>
        <dbReference type="ChEBI" id="CHEBI:15378"/>
        <dbReference type="ChEBI" id="CHEBI:16630"/>
        <dbReference type="ChEBI" id="CHEBI:36208"/>
        <dbReference type="ChEBI" id="CHEBI:57783"/>
        <dbReference type="ChEBI" id="CHEBI:58349"/>
        <dbReference type="EC" id="1.1.1.25"/>
    </reaction>
</comment>
<dbReference type="InterPro" id="IPR041121">
    <property type="entry name" value="SDH_C"/>
</dbReference>
<comment type="similarity">
    <text evidence="8">Belongs to the shikimate dehydrogenase family.</text>
</comment>
<feature type="active site" description="Proton acceptor" evidence="8">
    <location>
        <position position="66"/>
    </location>
</feature>
<evidence type="ECO:0000259" key="11">
    <source>
        <dbReference type="Pfam" id="PF18317"/>
    </source>
</evidence>
<comment type="caution">
    <text evidence="12">The sequence shown here is derived from an EMBL/GenBank/DDBJ whole genome shotgun (WGS) entry which is preliminary data.</text>
</comment>
<dbReference type="InterPro" id="IPR013708">
    <property type="entry name" value="Shikimate_DH-bd_N"/>
</dbReference>
<dbReference type="Pfam" id="PF18317">
    <property type="entry name" value="SDH_C"/>
    <property type="match status" value="1"/>
</dbReference>
<feature type="binding site" evidence="8">
    <location>
        <position position="239"/>
    </location>
    <ligand>
        <name>NADP(+)</name>
        <dbReference type="ChEBI" id="CHEBI:58349"/>
    </ligand>
</feature>
<keyword evidence="3 8" id="KW-0028">Amino-acid biosynthesis</keyword>
<dbReference type="GO" id="GO:0009073">
    <property type="term" value="P:aromatic amino acid family biosynthetic process"/>
    <property type="evidence" value="ECO:0007669"/>
    <property type="project" value="UniProtKB-KW"/>
</dbReference>
<dbReference type="GO" id="GO:0004764">
    <property type="term" value="F:shikimate 3-dehydrogenase (NADP+) activity"/>
    <property type="evidence" value="ECO:0007669"/>
    <property type="project" value="UniProtKB-UniRule"/>
</dbReference>
<dbReference type="GO" id="GO:0009423">
    <property type="term" value="P:chorismate biosynthetic process"/>
    <property type="evidence" value="ECO:0007669"/>
    <property type="project" value="UniProtKB-UniRule"/>
</dbReference>
<feature type="domain" description="SDH C-terminal" evidence="11">
    <location>
        <begin position="239"/>
        <end position="269"/>
    </location>
</feature>
<feature type="binding site" evidence="8">
    <location>
        <position position="103"/>
    </location>
    <ligand>
        <name>shikimate</name>
        <dbReference type="ChEBI" id="CHEBI:36208"/>
    </ligand>
</feature>
<dbReference type="InterPro" id="IPR036291">
    <property type="entry name" value="NAD(P)-bd_dom_sf"/>
</dbReference>
<feature type="binding site" evidence="8">
    <location>
        <begin position="15"/>
        <end position="17"/>
    </location>
    <ligand>
        <name>shikimate</name>
        <dbReference type="ChEBI" id="CHEBI:36208"/>
    </ligand>
</feature>
<dbReference type="InterPro" id="IPR046346">
    <property type="entry name" value="Aminoacid_DH-like_N_sf"/>
</dbReference>
<feature type="domain" description="Shikimate dehydrogenase substrate binding N-terminal" evidence="10">
    <location>
        <begin position="7"/>
        <end position="89"/>
    </location>
</feature>
<dbReference type="GO" id="GO:0019632">
    <property type="term" value="P:shikimate metabolic process"/>
    <property type="evidence" value="ECO:0007669"/>
    <property type="project" value="InterPro"/>
</dbReference>
<dbReference type="InterPro" id="IPR006151">
    <property type="entry name" value="Shikm_DH/Glu-tRNA_Rdtase"/>
</dbReference>
<evidence type="ECO:0000313" key="13">
    <source>
        <dbReference type="Proteomes" id="UP000093482"/>
    </source>
</evidence>
<dbReference type="GO" id="GO:0005829">
    <property type="term" value="C:cytosol"/>
    <property type="evidence" value="ECO:0007669"/>
    <property type="project" value="TreeGrafter"/>
</dbReference>
<dbReference type="PANTHER" id="PTHR21089">
    <property type="entry name" value="SHIKIMATE DEHYDROGENASE"/>
    <property type="match status" value="1"/>
</dbReference>
<evidence type="ECO:0000256" key="4">
    <source>
        <dbReference type="ARBA" id="ARBA00022857"/>
    </source>
</evidence>